<sequence length="522" mass="56210">MPHTARYSPGCRAPSLPGAAVPLCRLPVVSSSACGSSPSDSGSSSALRPPCAPSSGRWKMTSPLVASPTPELPLRAALLTSGRNPAHPGIDHHRLPQIRLSAIPAGLQSAPGSPWQQEPRPPHPAHRTPIHASDLLHAGRRPHRTTYYSGSFRILNLNYTEDYRKSSSHGFQSLAAKVEGFIDSTFNYSELRSQYKSAQVVSLSPGSVVPEFVVSFNFNDIVKKNVSIQKIFSENMRNTSTAQFNIDKNSLELIGNSLSTFTQVPVSTTTQTTVGRFTDCGVGGPSVSSKIVGGTDAALGTWPWQAGLHLNGNHRCGASLISETWLVSAAHCFNSNKDVNSWTIVLGTIKLSFGYGLSVKTIIVHENYTSGIYENDIALVELSSPVRFTQYIRPVCLADSQTIVTDNSSCYVTGWGTLTDGGSLAPFLQQAELRIISTSVCSNSQIYAYLIKPSMICAGYVEGKIDSCQGDSGGPLVALQSNKRWSLIGIVSFGYGCAIKNKPGVYTRVTYFRSWITKKSGI</sequence>
<dbReference type="InterPro" id="IPR036364">
    <property type="entry name" value="SEA_dom_sf"/>
</dbReference>
<evidence type="ECO:0000256" key="6">
    <source>
        <dbReference type="ARBA" id="ARBA00022825"/>
    </source>
</evidence>
<dbReference type="Pfam" id="PF01390">
    <property type="entry name" value="SEA"/>
    <property type="match status" value="1"/>
</dbReference>
<feature type="domain" description="Peptidase S1" evidence="14">
    <location>
        <begin position="291"/>
        <end position="521"/>
    </location>
</feature>
<keyword evidence="5 11" id="KW-0378">Hydrolase</keyword>
<protein>
    <submittedName>
        <fullName evidence="15">Uncharacterized protein</fullName>
    </submittedName>
</protein>
<accession>A0AAV3ANT2</accession>
<keyword evidence="7" id="KW-0735">Signal-anchor</keyword>
<dbReference type="InterPro" id="IPR018114">
    <property type="entry name" value="TRYPSIN_HIS"/>
</dbReference>
<dbReference type="InterPro" id="IPR001314">
    <property type="entry name" value="Peptidase_S1A"/>
</dbReference>
<dbReference type="PROSITE" id="PS50024">
    <property type="entry name" value="SEA"/>
    <property type="match status" value="1"/>
</dbReference>
<dbReference type="GO" id="GO:0006508">
    <property type="term" value="P:proteolysis"/>
    <property type="evidence" value="ECO:0007669"/>
    <property type="project" value="UniProtKB-KW"/>
</dbReference>
<dbReference type="SMART" id="SM00200">
    <property type="entry name" value="SEA"/>
    <property type="match status" value="1"/>
</dbReference>
<evidence type="ECO:0000256" key="12">
    <source>
        <dbReference type="SAM" id="MobiDB-lite"/>
    </source>
</evidence>
<dbReference type="PANTHER" id="PTHR24252:SF28">
    <property type="entry name" value="TRANSMEMBRANE PROTEASE SERINE 11C ISOFORM X1"/>
    <property type="match status" value="1"/>
</dbReference>
<dbReference type="AlphaFoldDB" id="A0AAV3ANT2"/>
<evidence type="ECO:0000313" key="16">
    <source>
        <dbReference type="Proteomes" id="UP001181693"/>
    </source>
</evidence>
<comment type="caution">
    <text evidence="15">The sequence shown here is derived from an EMBL/GenBank/DDBJ whole genome shotgun (WGS) entry which is preliminary data.</text>
</comment>
<dbReference type="FunFam" id="2.40.10.10:FF:000003">
    <property type="entry name" value="Transmembrane serine protease 3"/>
    <property type="match status" value="1"/>
</dbReference>
<evidence type="ECO:0000259" key="13">
    <source>
        <dbReference type="PROSITE" id="PS50024"/>
    </source>
</evidence>
<evidence type="ECO:0000256" key="3">
    <source>
        <dbReference type="ARBA" id="ARBA00022692"/>
    </source>
</evidence>
<feature type="compositionally biased region" description="Low complexity" evidence="12">
    <location>
        <begin position="32"/>
        <end position="46"/>
    </location>
</feature>
<dbReference type="Gene3D" id="3.30.70.960">
    <property type="entry name" value="SEA domain"/>
    <property type="match status" value="1"/>
</dbReference>
<evidence type="ECO:0000256" key="11">
    <source>
        <dbReference type="RuleBase" id="RU363034"/>
    </source>
</evidence>
<evidence type="ECO:0000256" key="8">
    <source>
        <dbReference type="ARBA" id="ARBA00022989"/>
    </source>
</evidence>
<evidence type="ECO:0000256" key="5">
    <source>
        <dbReference type="ARBA" id="ARBA00022801"/>
    </source>
</evidence>
<gene>
    <name evidence="15" type="ORF">GDO54_009082</name>
</gene>
<keyword evidence="9" id="KW-0472">Membrane</keyword>
<dbReference type="Proteomes" id="UP001181693">
    <property type="component" value="Unassembled WGS sequence"/>
</dbReference>
<dbReference type="SUPFAM" id="SSF50494">
    <property type="entry name" value="Trypsin-like serine proteases"/>
    <property type="match status" value="1"/>
</dbReference>
<keyword evidence="6 11" id="KW-0720">Serine protease</keyword>
<evidence type="ECO:0000256" key="4">
    <source>
        <dbReference type="ARBA" id="ARBA00022723"/>
    </source>
</evidence>
<dbReference type="Pfam" id="PF00089">
    <property type="entry name" value="Trypsin"/>
    <property type="match status" value="1"/>
</dbReference>
<dbReference type="GO" id="GO:0016020">
    <property type="term" value="C:membrane"/>
    <property type="evidence" value="ECO:0007669"/>
    <property type="project" value="UniProtKB-SubCell"/>
</dbReference>
<dbReference type="PROSITE" id="PS50240">
    <property type="entry name" value="TRYPSIN_DOM"/>
    <property type="match status" value="1"/>
</dbReference>
<evidence type="ECO:0000256" key="7">
    <source>
        <dbReference type="ARBA" id="ARBA00022968"/>
    </source>
</evidence>
<dbReference type="InterPro" id="IPR000082">
    <property type="entry name" value="SEA_dom"/>
</dbReference>
<evidence type="ECO:0000259" key="14">
    <source>
        <dbReference type="PROSITE" id="PS50240"/>
    </source>
</evidence>
<dbReference type="CDD" id="cd00190">
    <property type="entry name" value="Tryp_SPc"/>
    <property type="match status" value="1"/>
</dbReference>
<dbReference type="EMBL" id="DYDO01000003">
    <property type="protein sequence ID" value="DBA28783.1"/>
    <property type="molecule type" value="Genomic_DNA"/>
</dbReference>
<keyword evidence="10" id="KW-1015">Disulfide bond</keyword>
<dbReference type="PRINTS" id="PR00722">
    <property type="entry name" value="CHYMOTRYPSIN"/>
</dbReference>
<evidence type="ECO:0000256" key="2">
    <source>
        <dbReference type="ARBA" id="ARBA00022670"/>
    </source>
</evidence>
<name>A0AAV3ANT2_PYXAD</name>
<feature type="region of interest" description="Disordered" evidence="12">
    <location>
        <begin position="32"/>
        <end position="66"/>
    </location>
</feature>
<dbReference type="SUPFAM" id="SSF82671">
    <property type="entry name" value="SEA domain"/>
    <property type="match status" value="1"/>
</dbReference>
<dbReference type="GO" id="GO:0004252">
    <property type="term" value="F:serine-type endopeptidase activity"/>
    <property type="evidence" value="ECO:0007669"/>
    <property type="project" value="InterPro"/>
</dbReference>
<evidence type="ECO:0000256" key="9">
    <source>
        <dbReference type="ARBA" id="ARBA00023136"/>
    </source>
</evidence>
<keyword evidence="16" id="KW-1185">Reference proteome</keyword>
<dbReference type="InterPro" id="IPR033116">
    <property type="entry name" value="TRYPSIN_SER"/>
</dbReference>
<dbReference type="InterPro" id="IPR001254">
    <property type="entry name" value="Trypsin_dom"/>
</dbReference>
<evidence type="ECO:0000256" key="1">
    <source>
        <dbReference type="ARBA" id="ARBA00004606"/>
    </source>
</evidence>
<feature type="region of interest" description="Disordered" evidence="12">
    <location>
        <begin position="106"/>
        <end position="138"/>
    </location>
</feature>
<evidence type="ECO:0000256" key="10">
    <source>
        <dbReference type="ARBA" id="ARBA00023157"/>
    </source>
</evidence>
<organism evidence="15 16">
    <name type="scientific">Pyxicephalus adspersus</name>
    <name type="common">African bullfrog</name>
    <dbReference type="NCBI Taxonomy" id="30357"/>
    <lineage>
        <taxon>Eukaryota</taxon>
        <taxon>Metazoa</taxon>
        <taxon>Chordata</taxon>
        <taxon>Craniata</taxon>
        <taxon>Vertebrata</taxon>
        <taxon>Euteleostomi</taxon>
        <taxon>Amphibia</taxon>
        <taxon>Batrachia</taxon>
        <taxon>Anura</taxon>
        <taxon>Neobatrachia</taxon>
        <taxon>Ranoidea</taxon>
        <taxon>Pyxicephalidae</taxon>
        <taxon>Pyxicephalinae</taxon>
        <taxon>Pyxicephalus</taxon>
    </lineage>
</organism>
<feature type="domain" description="SEA" evidence="13">
    <location>
        <begin position="144"/>
        <end position="258"/>
    </location>
</feature>
<keyword evidence="4" id="KW-0479">Metal-binding</keyword>
<dbReference type="PROSITE" id="PS00134">
    <property type="entry name" value="TRYPSIN_HIS"/>
    <property type="match status" value="1"/>
</dbReference>
<keyword evidence="8" id="KW-1133">Transmembrane helix</keyword>
<dbReference type="PANTHER" id="PTHR24252">
    <property type="entry name" value="ACROSIN-RELATED"/>
    <property type="match status" value="1"/>
</dbReference>
<evidence type="ECO:0000313" key="15">
    <source>
        <dbReference type="EMBL" id="DBA28783.1"/>
    </source>
</evidence>
<comment type="subcellular location">
    <subcellularLocation>
        <location evidence="1">Membrane</location>
        <topology evidence="1">Single-pass type II membrane protein</topology>
    </subcellularLocation>
</comment>
<keyword evidence="2 11" id="KW-0645">Protease</keyword>
<dbReference type="PROSITE" id="PS00135">
    <property type="entry name" value="TRYPSIN_SER"/>
    <property type="match status" value="1"/>
</dbReference>
<dbReference type="SMART" id="SM00020">
    <property type="entry name" value="Tryp_SPc"/>
    <property type="match status" value="1"/>
</dbReference>
<dbReference type="InterPro" id="IPR009003">
    <property type="entry name" value="Peptidase_S1_PA"/>
</dbReference>
<dbReference type="GO" id="GO:0046872">
    <property type="term" value="F:metal ion binding"/>
    <property type="evidence" value="ECO:0007669"/>
    <property type="project" value="UniProtKB-KW"/>
</dbReference>
<reference evidence="15" key="1">
    <citation type="thesis" date="2020" institute="ProQuest LLC" country="789 East Eisenhower Parkway, Ann Arbor, MI, USA">
        <title>Comparative Genomics and Chromosome Evolution.</title>
        <authorList>
            <person name="Mudd A.B."/>
        </authorList>
    </citation>
    <scope>NUCLEOTIDE SEQUENCE</scope>
    <source>
        <strain evidence="15">1538</strain>
        <tissue evidence="15">Blood</tissue>
    </source>
</reference>
<dbReference type="InterPro" id="IPR043504">
    <property type="entry name" value="Peptidase_S1_PA_chymotrypsin"/>
</dbReference>
<proteinExistence type="predicted"/>
<keyword evidence="3" id="KW-0812">Transmembrane</keyword>
<dbReference type="Gene3D" id="2.40.10.10">
    <property type="entry name" value="Trypsin-like serine proteases"/>
    <property type="match status" value="2"/>
</dbReference>